<evidence type="ECO:0000256" key="3">
    <source>
        <dbReference type="ARBA" id="ARBA00023163"/>
    </source>
</evidence>
<dbReference type="AlphaFoldDB" id="A0A2A4G7N5"/>
<dbReference type="SUPFAM" id="SSF46689">
    <property type="entry name" value="Homeodomain-like"/>
    <property type="match status" value="2"/>
</dbReference>
<reference evidence="5 6" key="1">
    <citation type="submission" date="2017-04" db="EMBL/GenBank/DDBJ databases">
        <title>A new member of the family Flavobacteriaceae isolated from ascidians.</title>
        <authorList>
            <person name="Chen L."/>
        </authorList>
    </citation>
    <scope>NUCLEOTIDE SEQUENCE [LARGE SCALE GENOMIC DNA]</scope>
    <source>
        <strain evidence="5 6">HQA918</strain>
    </source>
</reference>
<keyword evidence="3" id="KW-0804">Transcription</keyword>
<dbReference type="GO" id="GO:0043565">
    <property type="term" value="F:sequence-specific DNA binding"/>
    <property type="evidence" value="ECO:0007669"/>
    <property type="project" value="InterPro"/>
</dbReference>
<dbReference type="InterPro" id="IPR009057">
    <property type="entry name" value="Homeodomain-like_sf"/>
</dbReference>
<dbReference type="InterPro" id="IPR014710">
    <property type="entry name" value="RmlC-like_jellyroll"/>
</dbReference>
<dbReference type="GO" id="GO:0003700">
    <property type="term" value="F:DNA-binding transcription factor activity"/>
    <property type="evidence" value="ECO:0007669"/>
    <property type="project" value="InterPro"/>
</dbReference>
<dbReference type="Gene3D" id="1.10.10.60">
    <property type="entry name" value="Homeodomain-like"/>
    <property type="match status" value="2"/>
</dbReference>
<sequence length="291" mass="33871">MGRPNIETALTSKEVIVYQDALRPYFNPRWHFHPEYQISMILKGRGMRYIGDHVQVFEPGDLVFTGPNLPHLWRSEEVCFETQEANNTRGLVLYFSEDIVDGIIGLPEKFPKMERLLGKSERGISFFGQTREKIKSLLLGFEGEVGFKRMIRLWQLLELMSESNEYELLAGMEYRNNFKGGDSEKMRLIHDYVAVNFRKKISADEIADTLNMSPSTFSRYFKPRANKTFTRFVNETRIGHAKRLLLEDELNVVQISYECGFNALSNFNKQFKTIVGMRPMDYKKSYAKLKG</sequence>
<evidence type="ECO:0000313" key="5">
    <source>
        <dbReference type="EMBL" id="PCE64441.1"/>
    </source>
</evidence>
<dbReference type="CDD" id="cd06976">
    <property type="entry name" value="cupin_MtlR-like_N"/>
    <property type="match status" value="1"/>
</dbReference>
<proteinExistence type="predicted"/>
<dbReference type="SMART" id="SM00342">
    <property type="entry name" value="HTH_ARAC"/>
    <property type="match status" value="1"/>
</dbReference>
<gene>
    <name evidence="5" type="ORF">B7P33_09135</name>
</gene>
<dbReference type="EMBL" id="NBWU01000003">
    <property type="protein sequence ID" value="PCE64441.1"/>
    <property type="molecule type" value="Genomic_DNA"/>
</dbReference>
<accession>A0A2A4G7N5</accession>
<keyword evidence="2" id="KW-0238">DNA-binding</keyword>
<organism evidence="5 6">
    <name type="scientific">Sediminicola luteus</name>
    <dbReference type="NCBI Taxonomy" id="319238"/>
    <lineage>
        <taxon>Bacteria</taxon>
        <taxon>Pseudomonadati</taxon>
        <taxon>Bacteroidota</taxon>
        <taxon>Flavobacteriia</taxon>
        <taxon>Flavobacteriales</taxon>
        <taxon>Flavobacteriaceae</taxon>
        <taxon>Sediminicola</taxon>
    </lineage>
</organism>
<dbReference type="PROSITE" id="PS01124">
    <property type="entry name" value="HTH_ARAC_FAMILY_2"/>
    <property type="match status" value="1"/>
</dbReference>
<dbReference type="Proteomes" id="UP000219559">
    <property type="component" value="Unassembled WGS sequence"/>
</dbReference>
<dbReference type="InterPro" id="IPR003313">
    <property type="entry name" value="AraC-bd"/>
</dbReference>
<dbReference type="InterPro" id="IPR018060">
    <property type="entry name" value="HTH_AraC"/>
</dbReference>
<evidence type="ECO:0000259" key="4">
    <source>
        <dbReference type="PROSITE" id="PS01124"/>
    </source>
</evidence>
<dbReference type="PANTHER" id="PTHR43280">
    <property type="entry name" value="ARAC-FAMILY TRANSCRIPTIONAL REGULATOR"/>
    <property type="match status" value="1"/>
</dbReference>
<dbReference type="InterPro" id="IPR011051">
    <property type="entry name" value="RmlC_Cupin_sf"/>
</dbReference>
<dbReference type="SUPFAM" id="SSF51182">
    <property type="entry name" value="RmlC-like cupins"/>
    <property type="match status" value="1"/>
</dbReference>
<dbReference type="OrthoDB" id="1410704at2"/>
<keyword evidence="1" id="KW-0805">Transcription regulation</keyword>
<evidence type="ECO:0000313" key="6">
    <source>
        <dbReference type="Proteomes" id="UP000219559"/>
    </source>
</evidence>
<keyword evidence="6" id="KW-1185">Reference proteome</keyword>
<name>A0A2A4G7N5_9FLAO</name>
<protein>
    <recommendedName>
        <fullName evidence="4">HTH araC/xylS-type domain-containing protein</fullName>
    </recommendedName>
</protein>
<dbReference type="Pfam" id="PF02311">
    <property type="entry name" value="AraC_binding"/>
    <property type="match status" value="1"/>
</dbReference>
<dbReference type="PANTHER" id="PTHR43280:SF27">
    <property type="entry name" value="TRANSCRIPTIONAL REGULATOR MTLR"/>
    <property type="match status" value="1"/>
</dbReference>
<evidence type="ECO:0000256" key="1">
    <source>
        <dbReference type="ARBA" id="ARBA00023015"/>
    </source>
</evidence>
<dbReference type="RefSeq" id="WP_097440562.1">
    <property type="nucleotide sequence ID" value="NZ_KZ300476.1"/>
</dbReference>
<feature type="domain" description="HTH araC/xylS-type" evidence="4">
    <location>
        <begin position="187"/>
        <end position="285"/>
    </location>
</feature>
<comment type="caution">
    <text evidence="5">The sequence shown here is derived from an EMBL/GenBank/DDBJ whole genome shotgun (WGS) entry which is preliminary data.</text>
</comment>
<dbReference type="Gene3D" id="2.60.120.10">
    <property type="entry name" value="Jelly Rolls"/>
    <property type="match status" value="1"/>
</dbReference>
<dbReference type="Pfam" id="PF12833">
    <property type="entry name" value="HTH_18"/>
    <property type="match status" value="1"/>
</dbReference>
<evidence type="ECO:0000256" key="2">
    <source>
        <dbReference type="ARBA" id="ARBA00023125"/>
    </source>
</evidence>